<dbReference type="GO" id="GO:0019290">
    <property type="term" value="P:siderophore biosynthetic process"/>
    <property type="evidence" value="ECO:0007669"/>
    <property type="project" value="InterPro"/>
</dbReference>
<evidence type="ECO:0000256" key="1">
    <source>
        <dbReference type="ARBA" id="ARBA00004924"/>
    </source>
</evidence>
<organism evidence="5 6">
    <name type="scientific">Shouchella lehensis G1</name>
    <dbReference type="NCBI Taxonomy" id="1246626"/>
    <lineage>
        <taxon>Bacteria</taxon>
        <taxon>Bacillati</taxon>
        <taxon>Bacillota</taxon>
        <taxon>Bacilli</taxon>
        <taxon>Bacillales</taxon>
        <taxon>Bacillaceae</taxon>
        <taxon>Shouchella</taxon>
    </lineage>
</organism>
<feature type="domain" description="Aerobactin siderophore biosynthesis IucA/IucC-like C-terminal" evidence="4">
    <location>
        <begin position="405"/>
        <end position="565"/>
    </location>
</feature>
<dbReference type="STRING" id="1246626.BleG1_1610"/>
<evidence type="ECO:0000313" key="6">
    <source>
        <dbReference type="Proteomes" id="UP000027142"/>
    </source>
</evidence>
<dbReference type="InterPro" id="IPR022770">
    <property type="entry name" value="IucA/IucC-like_C"/>
</dbReference>
<evidence type="ECO:0000259" key="3">
    <source>
        <dbReference type="Pfam" id="PF04183"/>
    </source>
</evidence>
<dbReference type="InterPro" id="IPR037455">
    <property type="entry name" value="LucA/IucC-like"/>
</dbReference>
<dbReference type="OrthoDB" id="2989563at2"/>
<keyword evidence="6" id="KW-1185">Reference proteome</keyword>
<dbReference type="PANTHER" id="PTHR34384:SF5">
    <property type="entry name" value="L-2,3-DIAMINOPROPANOATE--CITRATE LIGASE"/>
    <property type="match status" value="1"/>
</dbReference>
<accession>A0A060M0V7</accession>
<comment type="pathway">
    <text evidence="1">Siderophore biosynthesis.</text>
</comment>
<dbReference type="KEGG" id="ble:BleG1_1610"/>
<feature type="domain" description="Aerobactin siderophore biosynthesis IucA/IucC N-terminal" evidence="3">
    <location>
        <begin position="154"/>
        <end position="374"/>
    </location>
</feature>
<dbReference type="HOGENOM" id="CLU_018283_0_0_9"/>
<dbReference type="Gene3D" id="1.10.510.40">
    <property type="match status" value="1"/>
</dbReference>
<protein>
    <submittedName>
        <fullName evidence="5">Rhizobactin siderophore biosynthesis protein rhbC</fullName>
    </submittedName>
</protein>
<dbReference type="Proteomes" id="UP000027142">
    <property type="component" value="Chromosome"/>
</dbReference>
<name>A0A060M0V7_9BACI</name>
<dbReference type="AlphaFoldDB" id="A0A060M0V7"/>
<dbReference type="Pfam" id="PF06276">
    <property type="entry name" value="FhuF"/>
    <property type="match status" value="1"/>
</dbReference>
<dbReference type="GO" id="GO:0016881">
    <property type="term" value="F:acid-amino acid ligase activity"/>
    <property type="evidence" value="ECO:0007669"/>
    <property type="project" value="UniProtKB-ARBA"/>
</dbReference>
<comment type="similarity">
    <text evidence="2">Belongs to the IucA/IucC family.</text>
</comment>
<dbReference type="eggNOG" id="COG4264">
    <property type="taxonomic scope" value="Bacteria"/>
</dbReference>
<dbReference type="PANTHER" id="PTHR34384">
    <property type="entry name" value="L-2,3-DIAMINOPROPANOATE--CITRATE LIGASE"/>
    <property type="match status" value="1"/>
</dbReference>
<evidence type="ECO:0000256" key="2">
    <source>
        <dbReference type="ARBA" id="ARBA00007832"/>
    </source>
</evidence>
<proteinExistence type="inferred from homology"/>
<dbReference type="EMBL" id="CP003923">
    <property type="protein sequence ID" value="AIC94188.1"/>
    <property type="molecule type" value="Genomic_DNA"/>
</dbReference>
<evidence type="ECO:0000313" key="5">
    <source>
        <dbReference type="EMBL" id="AIC94188.1"/>
    </source>
</evidence>
<dbReference type="InterPro" id="IPR007310">
    <property type="entry name" value="Aerobactin_biosyn_IucA/IucC_N"/>
</dbReference>
<dbReference type="RefSeq" id="WP_038479213.1">
    <property type="nucleotide sequence ID" value="NZ_CP003923.1"/>
</dbReference>
<dbReference type="Pfam" id="PF04183">
    <property type="entry name" value="IucA_IucC"/>
    <property type="match status" value="1"/>
</dbReference>
<gene>
    <name evidence="5" type="ORF">BleG1_1610</name>
</gene>
<evidence type="ECO:0000259" key="4">
    <source>
        <dbReference type="Pfam" id="PF06276"/>
    </source>
</evidence>
<sequence>MQHSAKRIAENASLKAFVNSYIKETSSGELLPVSKNGQSRHRTKLQTEQMLEINLPHQRVSLRMEILYRSFVGRHSFGTILKGDDETGWDQEEPLSVLILLIQELHLQAVHSGESKRSCFDECLVRMLESYHSMCTYLEERLATGEDVLDPNQTFIDAEQSLLFGHWLHPTPKSRQGMAYWQHAAYAPELKGRFQLYYFYVHHTIMQYESILDKSVWDIVYEETDVQRIDEKWFPFPMHPLQAHYLLEQPHIRKAIQTGLIQDKGPCGKWYTATSSIRTVFNEESNWMFKFSIPVKVTNSLRVNKQHELRAGLIIGKVLQKARWKSKTCRFIHDPAYLAVRLPGVKESGFETIVRSNPFQNGGRGVTTIAALVQDPLPGSDSKLATIIKELALKERSSYRMISEKWFRAYVERAIFPLISLYDELGIALEAHQQNSLLDIHNGYPTMYYYRDNQGYYLAESYRQSLLSLVPELQKTEGLFYDDEVIQNRFTYYLIMNQAFAVIHRFGADGLMCERQLLKVLKEALKQCCQRCSGAGRLFIEGLLVKTELAFKANLLTRFHDVDELAEELEQAVYVKVQNPFQAVTSLEVQHAETI</sequence>
<reference evidence="5 6" key="1">
    <citation type="journal article" date="2014" name="Gene">
        <title>A comparative genomic analysis of the alkalitolerant soil bacterium Bacillus lehensis G1.</title>
        <authorList>
            <person name="Noor Y.M."/>
            <person name="Samsulrizal N.H."/>
            <person name="Jema'on N.A."/>
            <person name="Low K.O."/>
            <person name="Ramli A.N."/>
            <person name="Alias N.I."/>
            <person name="Damis S.I."/>
            <person name="Fuzi S.F."/>
            <person name="Isa M.N."/>
            <person name="Murad A.M."/>
            <person name="Raih M.F."/>
            <person name="Bakar F.D."/>
            <person name="Najimudin N."/>
            <person name="Mahadi N.M."/>
            <person name="Illias R.M."/>
        </authorList>
    </citation>
    <scope>NUCLEOTIDE SEQUENCE [LARGE SCALE GENOMIC DNA]</scope>
    <source>
        <strain evidence="5 6">G1</strain>
    </source>
</reference>
<dbReference type="PATRIC" id="fig|1246626.3.peg.1598"/>